<dbReference type="SMART" id="SM00257">
    <property type="entry name" value="LysM"/>
    <property type="match status" value="1"/>
</dbReference>
<dbReference type="Gene3D" id="2.70.70.10">
    <property type="entry name" value="Glucose Permease (Domain IIA)"/>
    <property type="match status" value="1"/>
</dbReference>
<feature type="domain" description="LysM" evidence="3">
    <location>
        <begin position="184"/>
        <end position="228"/>
    </location>
</feature>
<dbReference type="CDD" id="cd00118">
    <property type="entry name" value="LysM"/>
    <property type="match status" value="1"/>
</dbReference>
<feature type="region of interest" description="Disordered" evidence="2">
    <location>
        <begin position="158"/>
        <end position="186"/>
    </location>
</feature>
<proteinExistence type="inferred from homology"/>
<dbReference type="InterPro" id="IPR018392">
    <property type="entry name" value="LysM"/>
</dbReference>
<evidence type="ECO:0000313" key="5">
    <source>
        <dbReference type="Proteomes" id="UP001385499"/>
    </source>
</evidence>
<dbReference type="PROSITE" id="PS51257">
    <property type="entry name" value="PROKAR_LIPOPROTEIN"/>
    <property type="match status" value="1"/>
</dbReference>
<organism evidence="4 5">
    <name type="scientific">Roseibium algae</name>
    <dbReference type="NCBI Taxonomy" id="3123038"/>
    <lineage>
        <taxon>Bacteria</taxon>
        <taxon>Pseudomonadati</taxon>
        <taxon>Pseudomonadota</taxon>
        <taxon>Alphaproteobacteria</taxon>
        <taxon>Hyphomicrobiales</taxon>
        <taxon>Stappiaceae</taxon>
        <taxon>Roseibium</taxon>
    </lineage>
</organism>
<dbReference type="Proteomes" id="UP001385499">
    <property type="component" value="Unassembled WGS sequence"/>
</dbReference>
<evidence type="ECO:0000256" key="1">
    <source>
        <dbReference type="ARBA" id="ARBA00038420"/>
    </source>
</evidence>
<feature type="region of interest" description="Disordered" evidence="2">
    <location>
        <begin position="320"/>
        <end position="377"/>
    </location>
</feature>
<dbReference type="Pfam" id="PF01551">
    <property type="entry name" value="Peptidase_M23"/>
    <property type="match status" value="1"/>
</dbReference>
<keyword evidence="5" id="KW-1185">Reference proteome</keyword>
<dbReference type="CDD" id="cd12797">
    <property type="entry name" value="M23_peptidase"/>
    <property type="match status" value="1"/>
</dbReference>
<evidence type="ECO:0000256" key="2">
    <source>
        <dbReference type="SAM" id="MobiDB-lite"/>
    </source>
</evidence>
<dbReference type="SUPFAM" id="SSF51261">
    <property type="entry name" value="Duplicated hybrid motif"/>
    <property type="match status" value="1"/>
</dbReference>
<gene>
    <name evidence="4" type="ORF">V6575_18030</name>
</gene>
<dbReference type="PANTHER" id="PTHR21666:SF263">
    <property type="entry name" value="MUREIN HYDROLASE ACTIVATOR NLPD"/>
    <property type="match status" value="1"/>
</dbReference>
<comment type="caution">
    <text evidence="4">The sequence shown here is derived from an EMBL/GenBank/DDBJ whole genome shotgun (WGS) entry which is preliminary data.</text>
</comment>
<dbReference type="EMBL" id="JBAKIA010000014">
    <property type="protein sequence ID" value="MEJ8475995.1"/>
    <property type="molecule type" value="Genomic_DNA"/>
</dbReference>
<dbReference type="InterPro" id="IPR050570">
    <property type="entry name" value="Cell_wall_metabolism_enzyme"/>
</dbReference>
<name>A0ABU8TR20_9HYPH</name>
<dbReference type="SUPFAM" id="SSF54106">
    <property type="entry name" value="LysM domain"/>
    <property type="match status" value="1"/>
</dbReference>
<feature type="compositionally biased region" description="Polar residues" evidence="2">
    <location>
        <begin position="320"/>
        <end position="339"/>
    </location>
</feature>
<dbReference type="InterPro" id="IPR011055">
    <property type="entry name" value="Dup_hybrid_motif"/>
</dbReference>
<evidence type="ECO:0000259" key="3">
    <source>
        <dbReference type="PROSITE" id="PS51782"/>
    </source>
</evidence>
<accession>A0ABU8TR20</accession>
<dbReference type="PROSITE" id="PS51782">
    <property type="entry name" value="LYSM"/>
    <property type="match status" value="1"/>
</dbReference>
<protein>
    <submittedName>
        <fullName evidence="4">Peptidoglycan DD-metalloendopeptidase family protein</fullName>
    </submittedName>
</protein>
<dbReference type="InterPro" id="IPR016047">
    <property type="entry name" value="M23ase_b-sheet_dom"/>
</dbReference>
<sequence>MRTRILRSDLISQVALVSLTAVSLAGCSLGTERLGSGSVYTGSTENQRAILSNGAAQPSFQDIVNGTGGTTAGLPPASSQPIVTGSITQPNTVPVRVSAPSVSAPTYTAPQYTAPTYTAPTYTAPTYVAPKVKAPVYVAPKVQAPVYQPPTVQAPRITAPSISSPSVSAAGANSWRGWSSTGGTRIPVRSGDTVTSLSRRYGVPVEAIVAVNGIEDPSQVRPGQTIVIPTYVYSSGNGASGATTKTASMATAVPTGAATRNVGLVNVGAVPKPSPYDQVITGSVRPTETVYSSTPMPERKPYHQPTFAEISSGKVANDATPIQITSGPKTKPSSWNSARNEPRKVGSVSGYVPMPKDSAKGQQSSGNDARPTEPITRPQVVANVEPVSAVIPSFRWPVRGRIISNFGSKPGGTRNDGVNLAVPEGTPVKAADNGTVIYSGNELKGYGNLVLLRHENGWVSAYAHNSKLNVKRGDKVTRGEVVGLAGATGSVSQPQVHFELRRGNKPVDPMKYMPST</sequence>
<dbReference type="PANTHER" id="PTHR21666">
    <property type="entry name" value="PEPTIDASE-RELATED"/>
    <property type="match status" value="1"/>
</dbReference>
<reference evidence="4 5" key="1">
    <citation type="submission" date="2024-02" db="EMBL/GenBank/DDBJ databases">
        <title>Roseibium algae sp. nov., isolated from marine alga (Grateloupia sp.), showing potential in myo-inositol conversion.</title>
        <authorList>
            <person name="Wang Y."/>
        </authorList>
    </citation>
    <scope>NUCLEOTIDE SEQUENCE [LARGE SCALE GENOMIC DNA]</scope>
    <source>
        <strain evidence="4 5">H3510</strain>
    </source>
</reference>
<evidence type="ECO:0000313" key="4">
    <source>
        <dbReference type="EMBL" id="MEJ8475995.1"/>
    </source>
</evidence>
<dbReference type="Gene3D" id="3.10.350.10">
    <property type="entry name" value="LysM domain"/>
    <property type="match status" value="1"/>
</dbReference>
<dbReference type="RefSeq" id="WP_340276294.1">
    <property type="nucleotide sequence ID" value="NZ_JBAKIA010000014.1"/>
</dbReference>
<dbReference type="InterPro" id="IPR036779">
    <property type="entry name" value="LysM_dom_sf"/>
</dbReference>
<dbReference type="Pfam" id="PF01476">
    <property type="entry name" value="LysM"/>
    <property type="match status" value="1"/>
</dbReference>
<feature type="compositionally biased region" description="Low complexity" evidence="2">
    <location>
        <begin position="159"/>
        <end position="172"/>
    </location>
</feature>
<comment type="similarity">
    <text evidence="1">Belongs to the E.coli NlpD/Haemophilus LppB family.</text>
</comment>